<reference evidence="1 2" key="1">
    <citation type="submission" date="2020-01" db="EMBL/GenBank/DDBJ databases">
        <authorList>
            <person name="Gupta K D."/>
        </authorList>
    </citation>
    <scope>NUCLEOTIDE SEQUENCE [LARGE SCALE GENOMIC DNA]</scope>
</reference>
<organism evidence="1 2">
    <name type="scientific">Cyclocybe aegerita</name>
    <name type="common">Black poplar mushroom</name>
    <name type="synonym">Agrocybe aegerita</name>
    <dbReference type="NCBI Taxonomy" id="1973307"/>
    <lineage>
        <taxon>Eukaryota</taxon>
        <taxon>Fungi</taxon>
        <taxon>Dikarya</taxon>
        <taxon>Basidiomycota</taxon>
        <taxon>Agaricomycotina</taxon>
        <taxon>Agaricomycetes</taxon>
        <taxon>Agaricomycetidae</taxon>
        <taxon>Agaricales</taxon>
        <taxon>Agaricineae</taxon>
        <taxon>Bolbitiaceae</taxon>
        <taxon>Cyclocybe</taxon>
    </lineage>
</organism>
<gene>
    <name evidence="1" type="ORF">AAE3_LOCUS10086</name>
</gene>
<protein>
    <submittedName>
        <fullName evidence="1">Uncharacterized protein</fullName>
    </submittedName>
</protein>
<keyword evidence="2" id="KW-1185">Reference proteome</keyword>
<accession>A0A8S0XPJ2</accession>
<name>A0A8S0XPJ2_CYCAE</name>
<comment type="caution">
    <text evidence="1">The sequence shown here is derived from an EMBL/GenBank/DDBJ whole genome shotgun (WGS) entry which is preliminary data.</text>
</comment>
<evidence type="ECO:0000313" key="1">
    <source>
        <dbReference type="EMBL" id="CAA7267813.1"/>
    </source>
</evidence>
<dbReference type="OrthoDB" id="3271094at2759"/>
<sequence length="141" mass="15501">MLPFVPASFGDIVAAANIAHLIYQALKDSTGSSYEYQCLIGEVHSFEDALRAVDFAITVTPPSGRLAQYIEAETTRCLELLKKFLHSIKSYQKALGGGSKGANSWRQIGWGLLKADKVATFRQKLSQHRQNIALLLSGLMM</sequence>
<dbReference type="PANTHER" id="PTHR38886:SF1">
    <property type="entry name" value="NACHT-NTPASE AND P-LOOP NTPASES N-TERMINAL DOMAIN-CONTAINING PROTEIN"/>
    <property type="match status" value="1"/>
</dbReference>
<dbReference type="Proteomes" id="UP000467700">
    <property type="component" value="Unassembled WGS sequence"/>
</dbReference>
<dbReference type="AlphaFoldDB" id="A0A8S0XPJ2"/>
<dbReference type="EMBL" id="CACVBS010000063">
    <property type="protein sequence ID" value="CAA7267813.1"/>
    <property type="molecule type" value="Genomic_DNA"/>
</dbReference>
<evidence type="ECO:0000313" key="2">
    <source>
        <dbReference type="Proteomes" id="UP000467700"/>
    </source>
</evidence>
<dbReference type="PANTHER" id="PTHR38886">
    <property type="entry name" value="SESA DOMAIN-CONTAINING PROTEIN"/>
    <property type="match status" value="1"/>
</dbReference>
<proteinExistence type="predicted"/>